<evidence type="ECO:0000256" key="3">
    <source>
        <dbReference type="ARBA" id="ARBA00022676"/>
    </source>
</evidence>
<dbReference type="EMBL" id="JASNGB010000142">
    <property type="protein sequence ID" value="MDL2345058.1"/>
    <property type="molecule type" value="Genomic_DNA"/>
</dbReference>
<feature type="domain" description="Glycosyltransferase 2-like" evidence="6">
    <location>
        <begin position="11"/>
        <end position="149"/>
    </location>
</feature>
<dbReference type="InterPro" id="IPR029044">
    <property type="entry name" value="Nucleotide-diphossugar_trans"/>
</dbReference>
<dbReference type="RefSeq" id="WP_285524408.1">
    <property type="nucleotide sequence ID" value="NZ_JASNGB010000142.1"/>
</dbReference>
<sequence length="269" mass="29164">MRVPPFPQTVVAVPARNEAGRIGRAVRALAAQIGAGGQPLEGYEVWILVNNSADDTAQRALQAVPAGRPVQVVTRTLPPGSDNVVGARRAALELAAARLGGDPDGLIVTTDADSVPAPDWLWQLRAAVRRGADLVCGRILLCPHERARLPVPVRQVYLQDTAYRLAAEQLTARLNPDPLDPWPRHHQQFGANLALTLRAYRTVGGVPDVPHLEDVALVQGVRRHDLRVRRTPHARVYTSARLSGRVPLGLSTQLAEWHTDPAAWRVPGA</sequence>
<dbReference type="EC" id="2.4.-.-" evidence="7"/>
<accession>A0ABT7JJ20</accession>
<keyword evidence="4 7" id="KW-0808">Transferase</keyword>
<evidence type="ECO:0000259" key="6">
    <source>
        <dbReference type="Pfam" id="PF00535"/>
    </source>
</evidence>
<dbReference type="PANTHER" id="PTHR43646:SF2">
    <property type="entry name" value="GLYCOSYLTRANSFERASE 2-LIKE DOMAIN-CONTAINING PROTEIN"/>
    <property type="match status" value="1"/>
</dbReference>
<keyword evidence="3 7" id="KW-0328">Glycosyltransferase</keyword>
<keyword evidence="5" id="KW-0472">Membrane</keyword>
<dbReference type="GO" id="GO:0016757">
    <property type="term" value="F:glycosyltransferase activity"/>
    <property type="evidence" value="ECO:0007669"/>
    <property type="project" value="UniProtKB-KW"/>
</dbReference>
<dbReference type="Pfam" id="PF00535">
    <property type="entry name" value="Glycos_transf_2"/>
    <property type="match status" value="1"/>
</dbReference>
<name>A0ABT7JJ20_9DEIO</name>
<dbReference type="Proteomes" id="UP001302059">
    <property type="component" value="Unassembled WGS sequence"/>
</dbReference>
<evidence type="ECO:0000256" key="1">
    <source>
        <dbReference type="ARBA" id="ARBA00004236"/>
    </source>
</evidence>
<gene>
    <name evidence="7" type="ORF">QOL99_12975</name>
</gene>
<evidence type="ECO:0000313" key="8">
    <source>
        <dbReference type="Proteomes" id="UP001302059"/>
    </source>
</evidence>
<protein>
    <submittedName>
        <fullName evidence="7">Glycosyltransferase</fullName>
        <ecNumber evidence="7">2.4.-.-</ecNumber>
    </submittedName>
</protein>
<dbReference type="SUPFAM" id="SSF53448">
    <property type="entry name" value="Nucleotide-diphospho-sugar transferases"/>
    <property type="match status" value="1"/>
</dbReference>
<organism evidence="7 8">
    <name type="scientific">Deinococcus rhizophilus</name>
    <dbReference type="NCBI Taxonomy" id="3049544"/>
    <lineage>
        <taxon>Bacteria</taxon>
        <taxon>Thermotogati</taxon>
        <taxon>Deinococcota</taxon>
        <taxon>Deinococci</taxon>
        <taxon>Deinococcales</taxon>
        <taxon>Deinococcaceae</taxon>
        <taxon>Deinococcus</taxon>
    </lineage>
</organism>
<comment type="caution">
    <text evidence="7">The sequence shown here is derived from an EMBL/GenBank/DDBJ whole genome shotgun (WGS) entry which is preliminary data.</text>
</comment>
<comment type="subcellular location">
    <subcellularLocation>
        <location evidence="1">Cell membrane</location>
    </subcellularLocation>
</comment>
<dbReference type="Gene3D" id="3.90.550.10">
    <property type="entry name" value="Spore Coat Polysaccharide Biosynthesis Protein SpsA, Chain A"/>
    <property type="match status" value="1"/>
</dbReference>
<dbReference type="PANTHER" id="PTHR43646">
    <property type="entry name" value="GLYCOSYLTRANSFERASE"/>
    <property type="match status" value="1"/>
</dbReference>
<keyword evidence="2" id="KW-1003">Cell membrane</keyword>
<evidence type="ECO:0000313" key="7">
    <source>
        <dbReference type="EMBL" id="MDL2345058.1"/>
    </source>
</evidence>
<keyword evidence="8" id="KW-1185">Reference proteome</keyword>
<evidence type="ECO:0000256" key="2">
    <source>
        <dbReference type="ARBA" id="ARBA00022475"/>
    </source>
</evidence>
<reference evidence="7 8" key="1">
    <citation type="submission" date="2023-05" db="EMBL/GenBank/DDBJ databases">
        <authorList>
            <person name="Gao F."/>
        </authorList>
    </citation>
    <scope>NUCLEOTIDE SEQUENCE [LARGE SCALE GENOMIC DNA]</scope>
    <source>
        <strain evidence="7 8">MIMF12</strain>
    </source>
</reference>
<evidence type="ECO:0000256" key="5">
    <source>
        <dbReference type="ARBA" id="ARBA00023136"/>
    </source>
</evidence>
<proteinExistence type="predicted"/>
<feature type="non-terminal residue" evidence="7">
    <location>
        <position position="269"/>
    </location>
</feature>
<evidence type="ECO:0000256" key="4">
    <source>
        <dbReference type="ARBA" id="ARBA00022679"/>
    </source>
</evidence>
<dbReference type="InterPro" id="IPR001173">
    <property type="entry name" value="Glyco_trans_2-like"/>
</dbReference>